<name>A0ABU6S381_9FABA</name>
<gene>
    <name evidence="1" type="ORF">PIB30_003273</name>
</gene>
<comment type="caution">
    <text evidence="1">The sequence shown here is derived from an EMBL/GenBank/DDBJ whole genome shotgun (WGS) entry which is preliminary data.</text>
</comment>
<evidence type="ECO:0000313" key="2">
    <source>
        <dbReference type="Proteomes" id="UP001341840"/>
    </source>
</evidence>
<organism evidence="1 2">
    <name type="scientific">Stylosanthes scabra</name>
    <dbReference type="NCBI Taxonomy" id="79078"/>
    <lineage>
        <taxon>Eukaryota</taxon>
        <taxon>Viridiplantae</taxon>
        <taxon>Streptophyta</taxon>
        <taxon>Embryophyta</taxon>
        <taxon>Tracheophyta</taxon>
        <taxon>Spermatophyta</taxon>
        <taxon>Magnoliopsida</taxon>
        <taxon>eudicotyledons</taxon>
        <taxon>Gunneridae</taxon>
        <taxon>Pentapetalae</taxon>
        <taxon>rosids</taxon>
        <taxon>fabids</taxon>
        <taxon>Fabales</taxon>
        <taxon>Fabaceae</taxon>
        <taxon>Papilionoideae</taxon>
        <taxon>50 kb inversion clade</taxon>
        <taxon>dalbergioids sensu lato</taxon>
        <taxon>Dalbergieae</taxon>
        <taxon>Pterocarpus clade</taxon>
        <taxon>Stylosanthes</taxon>
    </lineage>
</organism>
<sequence length="216" mass="24196">MDPLPTEEAKATLTAFSSISREEIFEWWFPFRCLPAVGVVNQATGFGDIRRRFWLLEDDNGDCHQGVLLEESVRGDDEANGRRSVGFAVRSDEVDVKRFDLRRDDGGCGIQRPDLALWFQHSDDLTKLRSSHRPPFCIRQWLKLFRGCWCLDLAEVDVDVAGGGKTGGETGEATVGGGVWRWCLGVDELSGRKEMSVNGRLCQAETVTRRCTAIRA</sequence>
<accession>A0ABU6S381</accession>
<reference evidence="1 2" key="1">
    <citation type="journal article" date="2023" name="Plants (Basel)">
        <title>Bridging the Gap: Combining Genomics and Transcriptomics Approaches to Understand Stylosanthes scabra, an Orphan Legume from the Brazilian Caatinga.</title>
        <authorList>
            <person name="Ferreira-Neto J.R.C."/>
            <person name="da Silva M.D."/>
            <person name="Binneck E."/>
            <person name="de Melo N.F."/>
            <person name="da Silva R.H."/>
            <person name="de Melo A.L.T.M."/>
            <person name="Pandolfi V."/>
            <person name="Bustamante F.O."/>
            <person name="Brasileiro-Vidal A.C."/>
            <person name="Benko-Iseppon A.M."/>
        </authorList>
    </citation>
    <scope>NUCLEOTIDE SEQUENCE [LARGE SCALE GENOMIC DNA]</scope>
    <source>
        <tissue evidence="1">Leaves</tissue>
    </source>
</reference>
<proteinExistence type="predicted"/>
<dbReference type="Proteomes" id="UP001341840">
    <property type="component" value="Unassembled WGS sequence"/>
</dbReference>
<dbReference type="EMBL" id="JASCZI010060421">
    <property type="protein sequence ID" value="MED6130695.1"/>
    <property type="molecule type" value="Genomic_DNA"/>
</dbReference>
<protein>
    <submittedName>
        <fullName evidence="1">Uncharacterized protein</fullName>
    </submittedName>
</protein>
<keyword evidence="2" id="KW-1185">Reference proteome</keyword>
<evidence type="ECO:0000313" key="1">
    <source>
        <dbReference type="EMBL" id="MED6130695.1"/>
    </source>
</evidence>